<proteinExistence type="predicted"/>
<evidence type="ECO:0000313" key="3">
    <source>
        <dbReference type="Proteomes" id="UP000002770"/>
    </source>
</evidence>
<dbReference type="EMBL" id="JH413805">
    <property type="protein sequence ID" value="EHL32070.1"/>
    <property type="molecule type" value="Genomic_DNA"/>
</dbReference>
<dbReference type="Proteomes" id="UP000002770">
    <property type="component" value="Unassembled WGS sequence"/>
</dbReference>
<sequence length="93" mass="11189">MLYYFFSFPVFVLLAFLSRILSYYYNLKIYLSYGILFIWFAYFLLISYVDQVIHFPDGKPLFYYGSLIISLGAISFILFSTYFQWKQITQTES</sequence>
<feature type="transmembrane region" description="Helical" evidence="1">
    <location>
        <begin position="30"/>
        <end position="49"/>
    </location>
</feature>
<name>G9EKV9_9GAMM</name>
<organism evidence="2 3">
    <name type="scientific">Legionella drancourtii LLAP12</name>
    <dbReference type="NCBI Taxonomy" id="658187"/>
    <lineage>
        <taxon>Bacteria</taxon>
        <taxon>Pseudomonadati</taxon>
        <taxon>Pseudomonadota</taxon>
        <taxon>Gammaproteobacteria</taxon>
        <taxon>Legionellales</taxon>
        <taxon>Legionellaceae</taxon>
        <taxon>Legionella</taxon>
    </lineage>
</organism>
<evidence type="ECO:0000256" key="1">
    <source>
        <dbReference type="SAM" id="Phobius"/>
    </source>
</evidence>
<dbReference type="InParanoid" id="G9EKV9"/>
<keyword evidence="1" id="KW-0812">Transmembrane</keyword>
<accession>G9EKV9</accession>
<dbReference type="AlphaFoldDB" id="G9EKV9"/>
<keyword evidence="1" id="KW-0472">Membrane</keyword>
<keyword evidence="1" id="KW-1133">Transmembrane helix</keyword>
<dbReference type="HOGENOM" id="CLU_180711_0_0_6"/>
<reference evidence="2 3" key="1">
    <citation type="journal article" date="2011" name="BMC Genomics">
        <title>Insight into cross-talk between intra-amoebal pathogens.</title>
        <authorList>
            <person name="Gimenez G."/>
            <person name="Bertelli C."/>
            <person name="Moliner C."/>
            <person name="Robert C."/>
            <person name="Raoult D."/>
            <person name="Fournier P.E."/>
            <person name="Greub G."/>
        </authorList>
    </citation>
    <scope>NUCLEOTIDE SEQUENCE [LARGE SCALE GENOMIC DNA]</scope>
    <source>
        <strain evidence="2 3">LLAP12</strain>
    </source>
</reference>
<keyword evidence="3" id="KW-1185">Reference proteome</keyword>
<feature type="transmembrane region" description="Helical" evidence="1">
    <location>
        <begin position="61"/>
        <end position="83"/>
    </location>
</feature>
<protein>
    <submittedName>
        <fullName evidence="2">Uncharacterized protein</fullName>
    </submittedName>
</protein>
<gene>
    <name evidence="2" type="ORF">LDG_5853</name>
</gene>
<evidence type="ECO:0000313" key="2">
    <source>
        <dbReference type="EMBL" id="EHL32070.1"/>
    </source>
</evidence>
<feature type="transmembrane region" description="Helical" evidence="1">
    <location>
        <begin position="6"/>
        <end position="25"/>
    </location>
</feature>